<evidence type="ECO:0000256" key="2">
    <source>
        <dbReference type="ARBA" id="ARBA00004370"/>
    </source>
</evidence>
<dbReference type="PRINTS" id="PR00385">
    <property type="entry name" value="P450"/>
</dbReference>
<keyword evidence="10 13" id="KW-0408">Iron</keyword>
<dbReference type="EMBL" id="JBBXMP010000342">
    <property type="protein sequence ID" value="KAL0058259.1"/>
    <property type="molecule type" value="Genomic_DNA"/>
</dbReference>
<dbReference type="InterPro" id="IPR017972">
    <property type="entry name" value="Cyt_P450_CS"/>
</dbReference>
<keyword evidence="7 13" id="KW-0479">Metal-binding</keyword>
<dbReference type="PANTHER" id="PTHR24305">
    <property type="entry name" value="CYTOCHROME P450"/>
    <property type="match status" value="1"/>
</dbReference>
<evidence type="ECO:0000256" key="4">
    <source>
        <dbReference type="ARBA" id="ARBA00010617"/>
    </source>
</evidence>
<keyword evidence="12" id="KW-0472">Membrane</keyword>
<evidence type="ECO:0000256" key="9">
    <source>
        <dbReference type="ARBA" id="ARBA00023002"/>
    </source>
</evidence>
<name>A0ABR2ZBD3_9AGAR</name>
<evidence type="ECO:0000256" key="6">
    <source>
        <dbReference type="ARBA" id="ARBA00022692"/>
    </source>
</evidence>
<dbReference type="Gene3D" id="1.10.630.10">
    <property type="entry name" value="Cytochrome P450"/>
    <property type="match status" value="1"/>
</dbReference>
<keyword evidence="5 13" id="KW-0349">Heme</keyword>
<dbReference type="SUPFAM" id="SSF48264">
    <property type="entry name" value="Cytochrome P450"/>
    <property type="match status" value="1"/>
</dbReference>
<comment type="subcellular location">
    <subcellularLocation>
        <location evidence="2">Membrane</location>
    </subcellularLocation>
</comment>
<keyword evidence="9 13" id="KW-0560">Oxidoreductase</keyword>
<dbReference type="PROSITE" id="PS00086">
    <property type="entry name" value="CYTOCHROME_P450"/>
    <property type="match status" value="1"/>
</dbReference>
<accession>A0ABR2ZBD3</accession>
<dbReference type="InterPro" id="IPR036396">
    <property type="entry name" value="Cyt_P450_sf"/>
</dbReference>
<evidence type="ECO:0000313" key="14">
    <source>
        <dbReference type="EMBL" id="KAL0058259.1"/>
    </source>
</evidence>
<evidence type="ECO:0000256" key="8">
    <source>
        <dbReference type="ARBA" id="ARBA00022989"/>
    </source>
</evidence>
<dbReference type="PANTHER" id="PTHR24305:SF166">
    <property type="entry name" value="CYTOCHROME P450 12A4, MITOCHONDRIAL-RELATED"/>
    <property type="match status" value="1"/>
</dbReference>
<dbReference type="Pfam" id="PF00067">
    <property type="entry name" value="p450"/>
    <property type="match status" value="1"/>
</dbReference>
<dbReference type="InterPro" id="IPR050121">
    <property type="entry name" value="Cytochrome_P450_monoxygenase"/>
</dbReference>
<gene>
    <name evidence="14" type="ORF">AAF712_015083</name>
</gene>
<sequence>MMKEADLESEDAIDFGKSERDVLSILVRANSQEDPKKRLSDSEIFAQMSVLIQAGHHTTGYTLSWILYELSTHPEDQAKVYQEIKQAREKNRGEFASSDYDSMSHLTLVLKEVLRLHPVVPTLDREAKKNDVLLLDFPVTSVHGKTVSEVPVDRGQRIRVDMSTYNRLNSVWGADANEWNPARHQRTMEPTSEKNPTQVGLFANILTFSGGPKGCIGWRFAFMEIQAIVVGLLERFEFSIPPGLEIEPVCPAAITLVAPSVKGKEKEGPQLPLKITPRRVLG</sequence>
<evidence type="ECO:0000256" key="13">
    <source>
        <dbReference type="RuleBase" id="RU000461"/>
    </source>
</evidence>
<protein>
    <recommendedName>
        <fullName evidence="16">Cytochrome P450</fullName>
    </recommendedName>
</protein>
<dbReference type="Proteomes" id="UP001437256">
    <property type="component" value="Unassembled WGS sequence"/>
</dbReference>
<dbReference type="InterPro" id="IPR001128">
    <property type="entry name" value="Cyt_P450"/>
</dbReference>
<evidence type="ECO:0000313" key="15">
    <source>
        <dbReference type="Proteomes" id="UP001437256"/>
    </source>
</evidence>
<evidence type="ECO:0000256" key="10">
    <source>
        <dbReference type="ARBA" id="ARBA00023004"/>
    </source>
</evidence>
<comment type="cofactor">
    <cofactor evidence="1">
        <name>heme</name>
        <dbReference type="ChEBI" id="CHEBI:30413"/>
    </cofactor>
</comment>
<keyword evidence="11 13" id="KW-0503">Monooxygenase</keyword>
<evidence type="ECO:0000256" key="7">
    <source>
        <dbReference type="ARBA" id="ARBA00022723"/>
    </source>
</evidence>
<keyword evidence="8" id="KW-1133">Transmembrane helix</keyword>
<comment type="caution">
    <text evidence="14">The sequence shown here is derived from an EMBL/GenBank/DDBJ whole genome shotgun (WGS) entry which is preliminary data.</text>
</comment>
<keyword evidence="6" id="KW-0812">Transmembrane</keyword>
<keyword evidence="15" id="KW-1185">Reference proteome</keyword>
<evidence type="ECO:0000256" key="1">
    <source>
        <dbReference type="ARBA" id="ARBA00001971"/>
    </source>
</evidence>
<evidence type="ECO:0000256" key="5">
    <source>
        <dbReference type="ARBA" id="ARBA00022617"/>
    </source>
</evidence>
<organism evidence="14 15">
    <name type="scientific">Marasmius tenuissimus</name>
    <dbReference type="NCBI Taxonomy" id="585030"/>
    <lineage>
        <taxon>Eukaryota</taxon>
        <taxon>Fungi</taxon>
        <taxon>Dikarya</taxon>
        <taxon>Basidiomycota</taxon>
        <taxon>Agaricomycotina</taxon>
        <taxon>Agaricomycetes</taxon>
        <taxon>Agaricomycetidae</taxon>
        <taxon>Agaricales</taxon>
        <taxon>Marasmiineae</taxon>
        <taxon>Marasmiaceae</taxon>
        <taxon>Marasmius</taxon>
    </lineage>
</organism>
<evidence type="ECO:0000256" key="11">
    <source>
        <dbReference type="ARBA" id="ARBA00023033"/>
    </source>
</evidence>
<comment type="similarity">
    <text evidence="4 13">Belongs to the cytochrome P450 family.</text>
</comment>
<reference evidence="14 15" key="1">
    <citation type="submission" date="2024-05" db="EMBL/GenBank/DDBJ databases">
        <title>A draft genome resource for the thread blight pathogen Marasmius tenuissimus strain MS-2.</title>
        <authorList>
            <person name="Yulfo-Soto G.E."/>
            <person name="Baruah I.K."/>
            <person name="Amoako-Attah I."/>
            <person name="Bukari Y."/>
            <person name="Meinhardt L.W."/>
            <person name="Bailey B.A."/>
            <person name="Cohen S.P."/>
        </authorList>
    </citation>
    <scope>NUCLEOTIDE SEQUENCE [LARGE SCALE GENOMIC DNA]</scope>
    <source>
        <strain evidence="14 15">MS-2</strain>
    </source>
</reference>
<comment type="pathway">
    <text evidence="3">Secondary metabolite biosynthesis; terpenoid biosynthesis.</text>
</comment>
<evidence type="ECO:0008006" key="16">
    <source>
        <dbReference type="Google" id="ProtNLM"/>
    </source>
</evidence>
<evidence type="ECO:0000256" key="3">
    <source>
        <dbReference type="ARBA" id="ARBA00004721"/>
    </source>
</evidence>
<proteinExistence type="inferred from homology"/>
<evidence type="ECO:0000256" key="12">
    <source>
        <dbReference type="ARBA" id="ARBA00023136"/>
    </source>
</evidence>